<dbReference type="AlphaFoldDB" id="A0A168KXG8"/>
<feature type="compositionally biased region" description="Polar residues" evidence="4">
    <location>
        <begin position="1"/>
        <end position="10"/>
    </location>
</feature>
<organism evidence="6">
    <name type="scientific">Absidia glauca</name>
    <name type="common">Pin mould</name>
    <dbReference type="NCBI Taxonomy" id="4829"/>
    <lineage>
        <taxon>Eukaryota</taxon>
        <taxon>Fungi</taxon>
        <taxon>Fungi incertae sedis</taxon>
        <taxon>Mucoromycota</taxon>
        <taxon>Mucoromycotina</taxon>
        <taxon>Mucoromycetes</taxon>
        <taxon>Mucorales</taxon>
        <taxon>Cunninghamellaceae</taxon>
        <taxon>Absidia</taxon>
    </lineage>
</organism>
<dbReference type="GO" id="GO:0005096">
    <property type="term" value="F:GTPase activator activity"/>
    <property type="evidence" value="ECO:0007669"/>
    <property type="project" value="UniProtKB-KW"/>
</dbReference>
<dbReference type="InterPro" id="IPR035969">
    <property type="entry name" value="Rab-GAP_TBC_sf"/>
</dbReference>
<dbReference type="PANTHER" id="PTHR22957:SF502">
    <property type="entry name" value="SMALL G PROTEIN SIGNALING MODULATOR 2-RELATED"/>
    <property type="match status" value="1"/>
</dbReference>
<evidence type="ECO:0000256" key="2">
    <source>
        <dbReference type="ARBA" id="ARBA00072091"/>
    </source>
</evidence>
<dbReference type="SUPFAM" id="SSF47923">
    <property type="entry name" value="Ypt/Rab-GAP domain of gyp1p"/>
    <property type="match status" value="2"/>
</dbReference>
<feature type="region of interest" description="Disordered" evidence="4">
    <location>
        <begin position="1"/>
        <end position="70"/>
    </location>
</feature>
<dbReference type="Gene3D" id="1.10.472.80">
    <property type="entry name" value="Ypt/Rab-GAP domain of gyp1p, domain 3"/>
    <property type="match status" value="1"/>
</dbReference>
<dbReference type="OrthoDB" id="10264062at2759"/>
<evidence type="ECO:0000256" key="1">
    <source>
        <dbReference type="ARBA" id="ARBA00022468"/>
    </source>
</evidence>
<dbReference type="InterPro" id="IPR000195">
    <property type="entry name" value="Rab-GAP-TBC_dom"/>
</dbReference>
<keyword evidence="1" id="KW-0343">GTPase activation</keyword>
<protein>
    <recommendedName>
        <fullName evidence="2">GTPase-activating protein GYP7</fullName>
    </recommendedName>
    <alternativeName>
        <fullName evidence="3">GAP for YPT7</fullName>
    </alternativeName>
</protein>
<proteinExistence type="predicted"/>
<evidence type="ECO:0000256" key="3">
    <source>
        <dbReference type="ARBA" id="ARBA00082648"/>
    </source>
</evidence>
<evidence type="ECO:0000313" key="7">
    <source>
        <dbReference type="Proteomes" id="UP000078561"/>
    </source>
</evidence>
<feature type="compositionally biased region" description="Pro residues" evidence="4">
    <location>
        <begin position="30"/>
        <end position="44"/>
    </location>
</feature>
<feature type="domain" description="Rab-GAP TBC" evidence="5">
    <location>
        <begin position="411"/>
        <end position="631"/>
    </location>
</feature>
<dbReference type="InParanoid" id="A0A168KXG8"/>
<dbReference type="Pfam" id="PF00566">
    <property type="entry name" value="RabGAP-TBC"/>
    <property type="match status" value="1"/>
</dbReference>
<feature type="compositionally biased region" description="Low complexity" evidence="4">
    <location>
        <begin position="18"/>
        <end position="29"/>
    </location>
</feature>
<dbReference type="SMART" id="SM00164">
    <property type="entry name" value="TBC"/>
    <property type="match status" value="1"/>
</dbReference>
<dbReference type="OMA" id="HRIWIDC"/>
<dbReference type="Proteomes" id="UP000078561">
    <property type="component" value="Unassembled WGS sequence"/>
</dbReference>
<evidence type="ECO:0000313" key="6">
    <source>
        <dbReference type="EMBL" id="SAL95639.1"/>
    </source>
</evidence>
<dbReference type="PROSITE" id="PS50086">
    <property type="entry name" value="TBC_RABGAP"/>
    <property type="match status" value="1"/>
</dbReference>
<evidence type="ECO:0000256" key="4">
    <source>
        <dbReference type="SAM" id="MobiDB-lite"/>
    </source>
</evidence>
<sequence>MSTLSTQEPQSSERHGATSTSIYPSLSSPLSPPTSLPPPLPPNPYTSANNSDQQTVPPMMPSGGRPQPQSQTVQLIYTKSDFYAQKGNDTNNRTCTTRGYFTIISNNLEEDNVLVYLAWIPQHLIDPMDLNKFKSLDNVLASDQGFSNIQLHFGLGETTVIALINIHSLYVRPPTEDTQGSIVITTTDGQVLNPLWYQPTNPFDSSWPGYNITDIINAFVDMERSLHDDQLYILSPTTDQYQTSRLSAKTLLPTTSTNTSTQTMGTDPLYDSLQAAKWTILDQLSRITTVSRNTAAHILDHPVAQPVLPLLPLSMQSLSRNGTVQATLKDYTVASYYLTQWATTGVSQDSLPQDEQTVHGLLSDMPEMQQSPPHHSRRNPITPEEWIDFFDQEGVLRVTRSHVCQLIFQGGLHSDVRIEAWKFLLGIYPWETTFDERDAIRKSKAEEYFGIKAKWFNDTETRNSQQFLDEKHRIDKDVHRTDRDIDLFAGEDLPNPDPQMAVGTNENMEIMKDILVTYNFYNTTLGYVQGMSDLCAPMFVGMGDEAMAFWGFVNFMDRVQSNFFTDQSGMHQQLKTLDALIRFMDPELYKHFEETETTNLFFCFRWLLVWFKREFDWDDVIRLWEVLWTDHLNTQFILFVAMAVLHQHRQTILTDLGQFDELLKYINELTGHIPLNQTLETAEVLYYQFERRIRATKRKHAQLSEKLQRRSVWNNGQERHEIKASLATLVIDPLLIELLK</sequence>
<evidence type="ECO:0000259" key="5">
    <source>
        <dbReference type="PROSITE" id="PS50086"/>
    </source>
</evidence>
<reference evidence="6" key="1">
    <citation type="submission" date="2016-04" db="EMBL/GenBank/DDBJ databases">
        <authorList>
            <person name="Evans L.H."/>
            <person name="Alamgir A."/>
            <person name="Owens N."/>
            <person name="Weber N.D."/>
            <person name="Virtaneva K."/>
            <person name="Barbian K."/>
            <person name="Babar A."/>
            <person name="Rosenke K."/>
        </authorList>
    </citation>
    <scope>NUCLEOTIDE SEQUENCE [LARGE SCALE GENOMIC DNA]</scope>
    <source>
        <strain evidence="6">CBS 101.48</strain>
    </source>
</reference>
<dbReference type="STRING" id="4829.A0A168KXG8"/>
<name>A0A168KXG8_ABSGL</name>
<accession>A0A168KXG8</accession>
<dbReference type="FunFam" id="1.10.472.80:FF:000005">
    <property type="entry name" value="TBC1 domain family member 15"/>
    <property type="match status" value="1"/>
</dbReference>
<keyword evidence="7" id="KW-1185">Reference proteome</keyword>
<dbReference type="EMBL" id="LT550422">
    <property type="protein sequence ID" value="SAL95639.1"/>
    <property type="molecule type" value="Genomic_DNA"/>
</dbReference>
<dbReference type="Gene3D" id="1.10.8.270">
    <property type="entry name" value="putative rabgap domain of human tbc1 domain family member 14 like domains"/>
    <property type="match status" value="1"/>
</dbReference>
<dbReference type="GO" id="GO:0005737">
    <property type="term" value="C:cytoplasm"/>
    <property type="evidence" value="ECO:0007669"/>
    <property type="project" value="UniProtKB-ARBA"/>
</dbReference>
<gene>
    <name evidence="6" type="primary">ABSGL_00978.1 scaffold 1107</name>
</gene>
<dbReference type="PANTHER" id="PTHR22957">
    <property type="entry name" value="TBC1 DOMAIN FAMILY MEMBER GTPASE-ACTIVATING PROTEIN"/>
    <property type="match status" value="1"/>
</dbReference>